<gene>
    <name evidence="2" type="ORF">MKP05_09385</name>
</gene>
<dbReference type="Pfam" id="PF10547">
    <property type="entry name" value="P22_AR_N"/>
    <property type="match status" value="1"/>
</dbReference>
<reference evidence="2 3" key="1">
    <citation type="submission" date="2022-02" db="EMBL/GenBank/DDBJ databases">
        <title>Halomonas fukangensis sp. nov., a halophilic bacterium isolated from a bulk soil of Kalidium foliatum at Fukang.</title>
        <authorList>
            <person name="Huang Y."/>
        </authorList>
    </citation>
    <scope>NUCLEOTIDE SEQUENCE [LARGE SCALE GENOMIC DNA]</scope>
    <source>
        <strain evidence="2 3">EGI 63088</strain>
    </source>
</reference>
<comment type="caution">
    <text evidence="2">The sequence shown here is derived from an EMBL/GenBank/DDBJ whole genome shotgun (WGS) entry which is preliminary data.</text>
</comment>
<sequence>MATPNPMPVAFHGSTLYVIDHQGEPFVPMKPVVEGMGLAWQTQHRKFTENAQRWGTVTIMATVGGDGKKRDLISVPLRKLPGWLMSIHPNKVKAAIREKVIEFQNECDDVLWQHWQKRHPQATPMVRPEVGPEDSQWVEGLFNGQRIRALVGFTCWEVCLEDCAAALGYRSPVDLYKLTPGGMWRKLPPAMGESQDPDPITLVRPTAILSALTRSQRQAAPALAEYLERELFFEGRIAAEVSPTRADLDHARQLFEEDPGAFLGRRVWLLCADPAGHLQARPLRDGEVLMEMSELEHVKRAYDTLDDLVRRRELELAFPRQPRQ</sequence>
<feature type="domain" description="Antirepressor protein ant N-terminal" evidence="1">
    <location>
        <begin position="9"/>
        <end position="118"/>
    </location>
</feature>
<protein>
    <submittedName>
        <fullName evidence="2">Phage antirepressor N-terminal domain-containing protein</fullName>
    </submittedName>
</protein>
<dbReference type="InterPro" id="IPR018875">
    <property type="entry name" value="Antirepressor_Ant_N"/>
</dbReference>
<dbReference type="Proteomes" id="UP001202117">
    <property type="component" value="Unassembled WGS sequence"/>
</dbReference>
<keyword evidence="3" id="KW-1185">Reference proteome</keyword>
<evidence type="ECO:0000259" key="1">
    <source>
        <dbReference type="Pfam" id="PF10547"/>
    </source>
</evidence>
<dbReference type="PRINTS" id="PR01994">
    <property type="entry name" value="ANTIREPRESSR"/>
</dbReference>
<evidence type="ECO:0000313" key="2">
    <source>
        <dbReference type="EMBL" id="MCH4563341.1"/>
    </source>
</evidence>
<name>A0ABS9RU47_9GAMM</name>
<evidence type="ECO:0000313" key="3">
    <source>
        <dbReference type="Proteomes" id="UP001202117"/>
    </source>
</evidence>
<dbReference type="EMBL" id="JAKVPY010000009">
    <property type="protein sequence ID" value="MCH4563341.1"/>
    <property type="molecule type" value="Genomic_DNA"/>
</dbReference>
<organism evidence="2 3">
    <name type="scientific">Halomonas flagellata</name>
    <dbReference type="NCBI Taxonomy" id="2920385"/>
    <lineage>
        <taxon>Bacteria</taxon>
        <taxon>Pseudomonadati</taxon>
        <taxon>Pseudomonadota</taxon>
        <taxon>Gammaproteobacteria</taxon>
        <taxon>Oceanospirillales</taxon>
        <taxon>Halomonadaceae</taxon>
        <taxon>Halomonas</taxon>
    </lineage>
</organism>
<accession>A0ABS9RU47</accession>
<proteinExistence type="predicted"/>
<dbReference type="RefSeq" id="WP_240568050.1">
    <property type="nucleotide sequence ID" value="NZ_JAKVPY010000009.1"/>
</dbReference>